<dbReference type="EMBL" id="LYBM01000001">
    <property type="protein sequence ID" value="ODA36286.1"/>
    <property type="molecule type" value="Genomic_DNA"/>
</dbReference>
<gene>
    <name evidence="1" type="ORF">A8L45_01420</name>
</gene>
<evidence type="ECO:0000313" key="1">
    <source>
        <dbReference type="EMBL" id="ODA36286.1"/>
    </source>
</evidence>
<sequence length="176" mass="19526">MFTVKPWVEVTGATVEEYRPDFSGRMVSLCQDANRLGSLCRIGNTSIGLEDCFYDYVNNNHAFKNNILKTVAQSGNMPWGQSWVVSKALPPWSDKADGCDYPRCPYPVGCAGTATHNQYLGYSNGGWTGVFGDVAKYVAHNGLTSFELPENWVEVVQGLSETQLNRLKEAQNTMKK</sequence>
<dbReference type="Proteomes" id="UP000094936">
    <property type="component" value="Unassembled WGS sequence"/>
</dbReference>
<organism evidence="1 2">
    <name type="scientific">Veronia pacifica</name>
    <dbReference type="NCBI Taxonomy" id="1080227"/>
    <lineage>
        <taxon>Bacteria</taxon>
        <taxon>Pseudomonadati</taxon>
        <taxon>Pseudomonadota</taxon>
        <taxon>Gammaproteobacteria</taxon>
        <taxon>Vibrionales</taxon>
        <taxon>Vibrionaceae</taxon>
        <taxon>Veronia</taxon>
    </lineage>
</organism>
<protein>
    <submittedName>
        <fullName evidence="1">Uncharacterized protein</fullName>
    </submittedName>
</protein>
<proteinExistence type="predicted"/>
<dbReference type="AlphaFoldDB" id="A0A1C3ESS3"/>
<name>A0A1C3ESS3_9GAMM</name>
<comment type="caution">
    <text evidence="1">The sequence shown here is derived from an EMBL/GenBank/DDBJ whole genome shotgun (WGS) entry which is preliminary data.</text>
</comment>
<reference evidence="1 2" key="1">
    <citation type="submission" date="2016-05" db="EMBL/GenBank/DDBJ databases">
        <title>Genomic Taxonomy of the Vibrionaceae.</title>
        <authorList>
            <person name="Gomez-Gil B."/>
            <person name="Enciso-Ibarra J."/>
        </authorList>
    </citation>
    <scope>NUCLEOTIDE SEQUENCE [LARGE SCALE GENOMIC DNA]</scope>
    <source>
        <strain evidence="1 2">CAIM 1920</strain>
    </source>
</reference>
<keyword evidence="2" id="KW-1185">Reference proteome</keyword>
<accession>A0A1C3ESS3</accession>
<evidence type="ECO:0000313" key="2">
    <source>
        <dbReference type="Proteomes" id="UP000094936"/>
    </source>
</evidence>